<evidence type="ECO:0000256" key="1">
    <source>
        <dbReference type="ARBA" id="ARBA00022729"/>
    </source>
</evidence>
<evidence type="ECO:0000313" key="3">
    <source>
        <dbReference type="EMBL" id="GAA0577142.1"/>
    </source>
</evidence>
<dbReference type="PANTHER" id="PTHR35869:SF1">
    <property type="entry name" value="OUTER-MEMBRANE LIPOPROTEIN CARRIER PROTEIN"/>
    <property type="match status" value="1"/>
</dbReference>
<dbReference type="InterPro" id="IPR029046">
    <property type="entry name" value="LolA/LolB/LppX"/>
</dbReference>
<dbReference type="InterPro" id="IPR004564">
    <property type="entry name" value="OM_lipoprot_carrier_LolA-like"/>
</dbReference>
<feature type="signal peptide" evidence="2">
    <location>
        <begin position="1"/>
        <end position="19"/>
    </location>
</feature>
<evidence type="ECO:0008006" key="5">
    <source>
        <dbReference type="Google" id="ProtNLM"/>
    </source>
</evidence>
<feature type="chain" id="PRO_5045430258" description="Outer membrane lipoprotein carrier protein LolA" evidence="2">
    <location>
        <begin position="20"/>
        <end position="214"/>
    </location>
</feature>
<dbReference type="PANTHER" id="PTHR35869">
    <property type="entry name" value="OUTER-MEMBRANE LIPOPROTEIN CARRIER PROTEIN"/>
    <property type="match status" value="1"/>
</dbReference>
<dbReference type="SUPFAM" id="SSF89392">
    <property type="entry name" value="Prokaryotic lipoproteins and lipoprotein localization factors"/>
    <property type="match status" value="1"/>
</dbReference>
<accession>A0ABN1EXM5</accession>
<sequence length="214" mass="23451">MRRFVQILVLAAAAVVATGAGQPPPARHIEFSDADRADLDKVTTYLNGIRSLEGGFVQIGPNGQIDQGKFYLVKPGKLRFEYQPPSPLLVVCDGNTFAVFNKKMKTVDRYPLSSIPLDVLLGENVDLKKDGSIVKLQRSPGTLVIEARTSKNRSKANIAITFSYPELELRQWTVIDDQGLPTTVALRNLKTGTNPDPSLFVLRDSKGVGAKTRD</sequence>
<gene>
    <name evidence="3" type="ORF">GCM10008942_27510</name>
</gene>
<organism evidence="3 4">
    <name type="scientific">Rhizomicrobium electricum</name>
    <dbReference type="NCBI Taxonomy" id="480070"/>
    <lineage>
        <taxon>Bacteria</taxon>
        <taxon>Pseudomonadati</taxon>
        <taxon>Pseudomonadota</taxon>
        <taxon>Alphaproteobacteria</taxon>
        <taxon>Micropepsales</taxon>
        <taxon>Micropepsaceae</taxon>
        <taxon>Rhizomicrobium</taxon>
    </lineage>
</organism>
<name>A0ABN1EXM5_9PROT</name>
<comment type="caution">
    <text evidence="3">The sequence shown here is derived from an EMBL/GenBank/DDBJ whole genome shotgun (WGS) entry which is preliminary data.</text>
</comment>
<dbReference type="Gene3D" id="2.50.20.10">
    <property type="entry name" value="Lipoprotein localisation LolA/LolB/LppX"/>
    <property type="match status" value="1"/>
</dbReference>
<dbReference type="Pfam" id="PF03548">
    <property type="entry name" value="LolA"/>
    <property type="match status" value="1"/>
</dbReference>
<dbReference type="EMBL" id="BAAADD010000007">
    <property type="protein sequence ID" value="GAA0577142.1"/>
    <property type="molecule type" value="Genomic_DNA"/>
</dbReference>
<keyword evidence="4" id="KW-1185">Reference proteome</keyword>
<dbReference type="RefSeq" id="WP_166936295.1">
    <property type="nucleotide sequence ID" value="NZ_BAAADD010000007.1"/>
</dbReference>
<dbReference type="CDD" id="cd16325">
    <property type="entry name" value="LolA"/>
    <property type="match status" value="1"/>
</dbReference>
<keyword evidence="1 2" id="KW-0732">Signal</keyword>
<dbReference type="Proteomes" id="UP001499951">
    <property type="component" value="Unassembled WGS sequence"/>
</dbReference>
<evidence type="ECO:0000256" key="2">
    <source>
        <dbReference type="SAM" id="SignalP"/>
    </source>
</evidence>
<reference evidence="3 4" key="1">
    <citation type="journal article" date="2019" name="Int. J. Syst. Evol. Microbiol.">
        <title>The Global Catalogue of Microorganisms (GCM) 10K type strain sequencing project: providing services to taxonomists for standard genome sequencing and annotation.</title>
        <authorList>
            <consortium name="The Broad Institute Genomics Platform"/>
            <consortium name="The Broad Institute Genome Sequencing Center for Infectious Disease"/>
            <person name="Wu L."/>
            <person name="Ma J."/>
        </authorList>
    </citation>
    <scope>NUCLEOTIDE SEQUENCE [LARGE SCALE GENOMIC DNA]</scope>
    <source>
        <strain evidence="3 4">JCM 15089</strain>
    </source>
</reference>
<evidence type="ECO:0000313" key="4">
    <source>
        <dbReference type="Proteomes" id="UP001499951"/>
    </source>
</evidence>
<protein>
    <recommendedName>
        <fullName evidence="5">Outer membrane lipoprotein carrier protein LolA</fullName>
    </recommendedName>
</protein>
<proteinExistence type="predicted"/>